<organism evidence="2 3">
    <name type="scientific">Apiotrichum porosum</name>
    <dbReference type="NCBI Taxonomy" id="105984"/>
    <lineage>
        <taxon>Eukaryota</taxon>
        <taxon>Fungi</taxon>
        <taxon>Dikarya</taxon>
        <taxon>Basidiomycota</taxon>
        <taxon>Agaricomycotina</taxon>
        <taxon>Tremellomycetes</taxon>
        <taxon>Trichosporonales</taxon>
        <taxon>Trichosporonaceae</taxon>
        <taxon>Apiotrichum</taxon>
    </lineage>
</organism>
<keyword evidence="3" id="KW-1185">Reference proteome</keyword>
<gene>
    <name evidence="2" type="ORF">EHS24_007247</name>
</gene>
<dbReference type="AlphaFoldDB" id="A0A427XXH1"/>
<feature type="signal peptide" evidence="1">
    <location>
        <begin position="1"/>
        <end position="19"/>
    </location>
</feature>
<evidence type="ECO:0000256" key="1">
    <source>
        <dbReference type="SAM" id="SignalP"/>
    </source>
</evidence>
<protein>
    <submittedName>
        <fullName evidence="2">Uncharacterized protein</fullName>
    </submittedName>
</protein>
<keyword evidence="1" id="KW-0732">Signal</keyword>
<sequence>MNLLAFLVAQLIAAASVLATTNLGTPCLAACSKWSATLSQCHTIYGISPNIKGYDYSNAFLGCLCVGTYESGTYGNDTMNEAASLCQSCSTTPKEIKSDLSTFLTLCAVQATNGTAGNATTYAPLSYITADDPDTGITAAITSAGVVAVSAPTLGLAASASLVVILAAFAAA</sequence>
<dbReference type="GeneID" id="39591790"/>
<reference evidence="2 3" key="1">
    <citation type="submission" date="2018-11" db="EMBL/GenBank/DDBJ databases">
        <title>Genome sequence of Apiotrichum porosum DSM 27194.</title>
        <authorList>
            <person name="Aliyu H."/>
            <person name="Gorte O."/>
            <person name="Ochsenreither K."/>
        </authorList>
    </citation>
    <scope>NUCLEOTIDE SEQUENCE [LARGE SCALE GENOMIC DNA]</scope>
    <source>
        <strain evidence="2 3">DSM 27194</strain>
    </source>
</reference>
<name>A0A427XXH1_9TREE</name>
<accession>A0A427XXH1</accession>
<dbReference type="Proteomes" id="UP000279236">
    <property type="component" value="Unassembled WGS sequence"/>
</dbReference>
<feature type="chain" id="PRO_5019182573" evidence="1">
    <location>
        <begin position="20"/>
        <end position="172"/>
    </location>
</feature>
<comment type="caution">
    <text evidence="2">The sequence shown here is derived from an EMBL/GenBank/DDBJ whole genome shotgun (WGS) entry which is preliminary data.</text>
</comment>
<evidence type="ECO:0000313" key="3">
    <source>
        <dbReference type="Proteomes" id="UP000279236"/>
    </source>
</evidence>
<dbReference type="OrthoDB" id="2594921at2759"/>
<proteinExistence type="predicted"/>
<evidence type="ECO:0000313" key="2">
    <source>
        <dbReference type="EMBL" id="RSH83559.1"/>
    </source>
</evidence>
<dbReference type="RefSeq" id="XP_028477511.1">
    <property type="nucleotide sequence ID" value="XM_028622619.1"/>
</dbReference>
<dbReference type="EMBL" id="RSCE01000004">
    <property type="protein sequence ID" value="RSH83559.1"/>
    <property type="molecule type" value="Genomic_DNA"/>
</dbReference>